<protein>
    <submittedName>
        <fullName evidence="2">Uncharacterized protein</fullName>
    </submittedName>
</protein>
<evidence type="ECO:0000313" key="3">
    <source>
        <dbReference type="Proteomes" id="UP000324222"/>
    </source>
</evidence>
<sequence>MLTGKSPAIMHHKSCSSSLPALT</sequence>
<evidence type="ECO:0000256" key="1">
    <source>
        <dbReference type="SAM" id="MobiDB-lite"/>
    </source>
</evidence>
<comment type="caution">
    <text evidence="2">The sequence shown here is derived from an EMBL/GenBank/DDBJ whole genome shotgun (WGS) entry which is preliminary data.</text>
</comment>
<dbReference type="Proteomes" id="UP000324222">
    <property type="component" value="Unassembled WGS sequence"/>
</dbReference>
<proteinExistence type="predicted"/>
<feature type="region of interest" description="Disordered" evidence="1">
    <location>
        <begin position="1"/>
        <end position="23"/>
    </location>
</feature>
<gene>
    <name evidence="2" type="ORF">E2C01_060712</name>
</gene>
<name>A0A5B7H8W3_PORTR</name>
<organism evidence="2 3">
    <name type="scientific">Portunus trituberculatus</name>
    <name type="common">Swimming crab</name>
    <name type="synonym">Neptunus trituberculatus</name>
    <dbReference type="NCBI Taxonomy" id="210409"/>
    <lineage>
        <taxon>Eukaryota</taxon>
        <taxon>Metazoa</taxon>
        <taxon>Ecdysozoa</taxon>
        <taxon>Arthropoda</taxon>
        <taxon>Crustacea</taxon>
        <taxon>Multicrustacea</taxon>
        <taxon>Malacostraca</taxon>
        <taxon>Eumalacostraca</taxon>
        <taxon>Eucarida</taxon>
        <taxon>Decapoda</taxon>
        <taxon>Pleocyemata</taxon>
        <taxon>Brachyura</taxon>
        <taxon>Eubrachyura</taxon>
        <taxon>Portunoidea</taxon>
        <taxon>Portunidae</taxon>
        <taxon>Portuninae</taxon>
        <taxon>Portunus</taxon>
    </lineage>
</organism>
<keyword evidence="3" id="KW-1185">Reference proteome</keyword>
<accession>A0A5B7H8W3</accession>
<evidence type="ECO:0000313" key="2">
    <source>
        <dbReference type="EMBL" id="MPC66563.1"/>
    </source>
</evidence>
<reference evidence="2 3" key="1">
    <citation type="submission" date="2019-05" db="EMBL/GenBank/DDBJ databases">
        <title>Another draft genome of Portunus trituberculatus and its Hox gene families provides insights of decapod evolution.</title>
        <authorList>
            <person name="Jeong J.-H."/>
            <person name="Song I."/>
            <person name="Kim S."/>
            <person name="Choi T."/>
            <person name="Kim D."/>
            <person name="Ryu S."/>
            <person name="Kim W."/>
        </authorList>
    </citation>
    <scope>NUCLEOTIDE SEQUENCE [LARGE SCALE GENOMIC DNA]</scope>
    <source>
        <tissue evidence="2">Muscle</tissue>
    </source>
</reference>
<dbReference type="AlphaFoldDB" id="A0A5B7H8W3"/>
<dbReference type="EMBL" id="VSRR010024937">
    <property type="protein sequence ID" value="MPC66563.1"/>
    <property type="molecule type" value="Genomic_DNA"/>
</dbReference>